<sequence length="164" mass="18789">MALVQYSDSESEEDNSLDELPQRPAKKQRRDSTPSSRPDSLPPLPKTFHDLYATSTRVSVRDDPSLHGGRKRAIPHVEGNWPTHIYLEWYPSKEELSILEDVTSQMQQTLQKTDLQLHSLLRSDLGVQLPLHISLSRPVVLRTEQRQSFLETLQTSIRNSHVSI</sequence>
<dbReference type="Proteomes" id="UP001194746">
    <property type="component" value="Unassembled WGS sequence"/>
</dbReference>
<dbReference type="GO" id="GO:0034477">
    <property type="term" value="P:U6 snRNA 3'-end processing"/>
    <property type="evidence" value="ECO:0007669"/>
    <property type="project" value="InterPro"/>
</dbReference>
<keyword evidence="2" id="KW-0378">Hydrolase</keyword>
<dbReference type="Pfam" id="PF09749">
    <property type="entry name" value="HVSL"/>
    <property type="match status" value="1"/>
</dbReference>
<proteinExistence type="predicted"/>
<dbReference type="EMBL" id="VCAU01000004">
    <property type="protein sequence ID" value="KAF9894363.1"/>
    <property type="molecule type" value="Genomic_DNA"/>
</dbReference>
<evidence type="ECO:0000256" key="4">
    <source>
        <dbReference type="ARBA" id="ARBA00023242"/>
    </source>
</evidence>
<feature type="region of interest" description="Disordered" evidence="7">
    <location>
        <begin position="1"/>
        <end position="48"/>
    </location>
</feature>
<dbReference type="Gene3D" id="3.90.1140.10">
    <property type="entry name" value="Cyclic phosphodiesterase"/>
    <property type="match status" value="1"/>
</dbReference>
<dbReference type="PANTHER" id="PTHR13522:SF3">
    <property type="entry name" value="U6 SNRNA PHOSPHODIESTERASE 1"/>
    <property type="match status" value="1"/>
</dbReference>
<evidence type="ECO:0000313" key="8">
    <source>
        <dbReference type="EMBL" id="KAF9894363.1"/>
    </source>
</evidence>
<evidence type="ECO:0000256" key="6">
    <source>
        <dbReference type="ARBA" id="ARBA00030030"/>
    </source>
</evidence>
<dbReference type="PANTHER" id="PTHR13522">
    <property type="entry name" value="U6 SNRNA PHOSPHODIESTERASE 1"/>
    <property type="match status" value="1"/>
</dbReference>
<keyword evidence="4" id="KW-0539">Nucleus</keyword>
<dbReference type="GO" id="GO:0005634">
    <property type="term" value="C:nucleus"/>
    <property type="evidence" value="ECO:0007669"/>
    <property type="project" value="TreeGrafter"/>
</dbReference>
<dbReference type="GO" id="GO:0016829">
    <property type="term" value="F:lyase activity"/>
    <property type="evidence" value="ECO:0007669"/>
    <property type="project" value="UniProtKB-KW"/>
</dbReference>
<comment type="caution">
    <text evidence="8">The sequence shown here is derived from an EMBL/GenBank/DDBJ whole genome shotgun (WGS) entry which is preliminary data.</text>
</comment>
<keyword evidence="1" id="KW-0540">Nuclease</keyword>
<evidence type="ECO:0000256" key="7">
    <source>
        <dbReference type="SAM" id="MobiDB-lite"/>
    </source>
</evidence>
<gene>
    <name evidence="8" type="primary">USB1</name>
    <name evidence="8" type="ORF">FE257_007866</name>
</gene>
<evidence type="ECO:0000256" key="3">
    <source>
        <dbReference type="ARBA" id="ARBA00023239"/>
    </source>
</evidence>
<dbReference type="AlphaFoldDB" id="A0AAD4CYX2"/>
<protein>
    <recommendedName>
        <fullName evidence="5">U6 snRNA phosphodiesterase 1</fullName>
    </recommendedName>
    <alternativeName>
        <fullName evidence="6">3'-5' RNA exonuclease USB1</fullName>
    </alternativeName>
</protein>
<name>A0AAD4CYX2_ASPNN</name>
<accession>A0AAD4CYX2</accession>
<reference evidence="8" key="2">
    <citation type="submission" date="2020-02" db="EMBL/GenBank/DDBJ databases">
        <authorList>
            <person name="Gilchrist C.L.M."/>
            <person name="Chooi Y.-H."/>
        </authorList>
    </citation>
    <scope>NUCLEOTIDE SEQUENCE</scope>
    <source>
        <strain evidence="8">MST-FP2251</strain>
    </source>
</reference>
<dbReference type="GO" id="GO:0000175">
    <property type="term" value="F:3'-5'-RNA exonuclease activity"/>
    <property type="evidence" value="ECO:0007669"/>
    <property type="project" value="TreeGrafter"/>
</dbReference>
<evidence type="ECO:0000256" key="1">
    <source>
        <dbReference type="ARBA" id="ARBA00022722"/>
    </source>
</evidence>
<keyword evidence="8" id="KW-0269">Exonuclease</keyword>
<organism evidence="8 9">
    <name type="scientific">Aspergillus nanangensis</name>
    <dbReference type="NCBI Taxonomy" id="2582783"/>
    <lineage>
        <taxon>Eukaryota</taxon>
        <taxon>Fungi</taxon>
        <taxon>Dikarya</taxon>
        <taxon>Ascomycota</taxon>
        <taxon>Pezizomycotina</taxon>
        <taxon>Eurotiomycetes</taxon>
        <taxon>Eurotiomycetidae</taxon>
        <taxon>Eurotiales</taxon>
        <taxon>Aspergillaceae</taxon>
        <taxon>Aspergillus</taxon>
        <taxon>Aspergillus subgen. Circumdati</taxon>
    </lineage>
</organism>
<dbReference type="InterPro" id="IPR027521">
    <property type="entry name" value="Usb1"/>
</dbReference>
<evidence type="ECO:0000256" key="5">
    <source>
        <dbReference type="ARBA" id="ARBA00029543"/>
    </source>
</evidence>
<reference evidence="8" key="1">
    <citation type="journal article" date="2019" name="Beilstein J. Org. Chem.">
        <title>Nanangenines: drimane sesquiterpenoids as the dominant metabolite cohort of a novel Australian fungus, Aspergillus nanangensis.</title>
        <authorList>
            <person name="Lacey H.J."/>
            <person name="Gilchrist C.L.M."/>
            <person name="Crombie A."/>
            <person name="Kalaitzis J.A."/>
            <person name="Vuong D."/>
            <person name="Rutledge P.J."/>
            <person name="Turner P."/>
            <person name="Pitt J.I."/>
            <person name="Lacey E."/>
            <person name="Chooi Y.H."/>
            <person name="Piggott A.M."/>
        </authorList>
    </citation>
    <scope>NUCLEOTIDE SEQUENCE</scope>
    <source>
        <strain evidence="8">MST-FP2251</strain>
    </source>
</reference>
<keyword evidence="3" id="KW-0456">Lyase</keyword>
<evidence type="ECO:0000256" key="2">
    <source>
        <dbReference type="ARBA" id="ARBA00022801"/>
    </source>
</evidence>
<keyword evidence="9" id="KW-1185">Reference proteome</keyword>
<evidence type="ECO:0000313" key="9">
    <source>
        <dbReference type="Proteomes" id="UP001194746"/>
    </source>
</evidence>